<accession>A0ABR9S619</accession>
<feature type="transmembrane region" description="Helical" evidence="1">
    <location>
        <begin position="131"/>
        <end position="151"/>
    </location>
</feature>
<keyword evidence="1" id="KW-1133">Transmembrane helix</keyword>
<reference evidence="3 4" key="1">
    <citation type="submission" date="2020-10" db="EMBL/GenBank/DDBJ databases">
        <title>Ramlibacter sp. HM2 16S ribosomal RNA gene Genome sequencing and assembly.</title>
        <authorList>
            <person name="Kang M."/>
        </authorList>
    </citation>
    <scope>NUCLEOTIDE SEQUENCE [LARGE SCALE GENOMIC DNA]</scope>
    <source>
        <strain evidence="3 4">HM2</strain>
    </source>
</reference>
<feature type="transmembrane region" description="Helical" evidence="1">
    <location>
        <begin position="33"/>
        <end position="51"/>
    </location>
</feature>
<evidence type="ECO:0000256" key="1">
    <source>
        <dbReference type="SAM" id="Phobius"/>
    </source>
</evidence>
<feature type="domain" description="Fatty acid desaturase" evidence="2">
    <location>
        <begin position="35"/>
        <end position="284"/>
    </location>
</feature>
<keyword evidence="4" id="KW-1185">Reference proteome</keyword>
<sequence length="315" mass="34886">MVWARFFVHLALLAASLAWLSLAGSLAPQLLFNAALLSLAIVQLGFLAHDASHRQIVRSARGSRRLGFLLWNVLCGISVSWWEDKHRRHHRHPHVLEADPDLYDVFVFLPAALAGRPAWRRRVARWQAWLFLPLVACTAAYFQGLSLLHVVRARPRGWVAELSALVLRHGVLFGLALHALGPTGAAAFLLLHHGLTGLYLGGVFACNHYGLPVLPPGTDLREPERTLAVTRNVRTGRVGDYLFGGLNYQIEHHLQPALPQHALRAAAARTRAWCRAEGRTYHETGWWDAMRAVFAGLHAAGQGTALEARRPHAAP</sequence>
<dbReference type="RefSeq" id="WP_193677525.1">
    <property type="nucleotide sequence ID" value="NZ_JADDIV010000004.1"/>
</dbReference>
<evidence type="ECO:0000259" key="2">
    <source>
        <dbReference type="Pfam" id="PF00487"/>
    </source>
</evidence>
<proteinExistence type="predicted"/>
<dbReference type="EMBL" id="JADDIV010000004">
    <property type="protein sequence ID" value="MBE7368911.1"/>
    <property type="molecule type" value="Genomic_DNA"/>
</dbReference>
<dbReference type="PANTHER" id="PTHR19353:SF19">
    <property type="entry name" value="DELTA(5) FATTY ACID DESATURASE C-RELATED"/>
    <property type="match status" value="1"/>
</dbReference>
<evidence type="ECO:0000313" key="3">
    <source>
        <dbReference type="EMBL" id="MBE7368911.1"/>
    </source>
</evidence>
<dbReference type="Proteomes" id="UP000806285">
    <property type="component" value="Unassembled WGS sequence"/>
</dbReference>
<dbReference type="InterPro" id="IPR012171">
    <property type="entry name" value="Fatty_acid_desaturase"/>
</dbReference>
<dbReference type="PANTHER" id="PTHR19353">
    <property type="entry name" value="FATTY ACID DESATURASE 2"/>
    <property type="match status" value="1"/>
</dbReference>
<comment type="caution">
    <text evidence="3">The sequence shown here is derived from an EMBL/GenBank/DDBJ whole genome shotgun (WGS) entry which is preliminary data.</text>
</comment>
<protein>
    <submittedName>
        <fullName evidence="3">Fatty acid desaturase</fullName>
    </submittedName>
</protein>
<name>A0ABR9S619_9BURK</name>
<gene>
    <name evidence="3" type="ORF">IM787_15215</name>
</gene>
<dbReference type="InterPro" id="IPR005804">
    <property type="entry name" value="FA_desaturase_dom"/>
</dbReference>
<feature type="transmembrane region" description="Helical" evidence="1">
    <location>
        <begin position="171"/>
        <end position="191"/>
    </location>
</feature>
<keyword evidence="1" id="KW-0472">Membrane</keyword>
<evidence type="ECO:0000313" key="4">
    <source>
        <dbReference type="Proteomes" id="UP000806285"/>
    </source>
</evidence>
<organism evidence="3 4">
    <name type="scientific">Ramlibacter pallidus</name>
    <dbReference type="NCBI Taxonomy" id="2780087"/>
    <lineage>
        <taxon>Bacteria</taxon>
        <taxon>Pseudomonadati</taxon>
        <taxon>Pseudomonadota</taxon>
        <taxon>Betaproteobacteria</taxon>
        <taxon>Burkholderiales</taxon>
        <taxon>Comamonadaceae</taxon>
        <taxon>Ramlibacter</taxon>
    </lineage>
</organism>
<keyword evidence="1" id="KW-0812">Transmembrane</keyword>
<dbReference type="Pfam" id="PF00487">
    <property type="entry name" value="FA_desaturase"/>
    <property type="match status" value="1"/>
</dbReference>